<sequence>MAPHKTSEYEQQHPKEGHDDPPRVRRTPSAEAATNNEDNKIRVRKKRYITWTLRPGVPGVIETHDPSDEQGKDDVTCGNNELQSRLKEVIDNWHKDKGKEEKDWETVWSEIEERIQPLSNDISTYKSNMDTYCNAPNGQVTTWTEADRNACMLITAGLKHIYEIRVNQGEEGKEAKINNRKFRATASCIILNELIRKMKDKANSCTQKISIKEGIEQAFNSSSQIKTDACKTDSGCFECKQWDYSDCKMGKEQVREKLKENFDKDKQIQEALGDIYPPSIPSSSKTATLGEWFTRFSNNATEKDENNYEELKLLLILCDEMKSTLGDDMEKYKDFCNIMMKNIMLTTGIEKQYKNKEQNQGQGQMPCAKKVKDIPLCNLLKAWMWYMHWFCVPTKVIKYVLDGANGLRTEFINKGGKYEECAYDAAFRIPTDDKRYRVGEAYELFSTNMLHAKIREATNEKKLCEDSKWQYRDRAREGSIKPRAEEEEEEKIISDDDNSNNVQEIVHEINEALKEEKEEEAEKLRELEKNVQDAISPPPKPGAETEETEKKMEPPQKEVVPDEEKKAASEVTDQTSSGADAKTDESSDELGSPEEGAVTDIDPSKNEQGEDADGGNTKQDQPHQKDQVEKEGQKQAKLI</sequence>
<dbReference type="Proteomes" id="UP000092716">
    <property type="component" value="Chromosome 9"/>
</dbReference>
<accession>A0A1B1E0G1</accession>
<feature type="region of interest" description="Disordered" evidence="1">
    <location>
        <begin position="480"/>
        <end position="501"/>
    </location>
</feature>
<keyword evidence="4" id="KW-1185">Reference proteome</keyword>
<proteinExistence type="predicted"/>
<evidence type="ECO:0000259" key="2">
    <source>
        <dbReference type="Pfam" id="PF12878"/>
    </source>
</evidence>
<evidence type="ECO:0000313" key="3">
    <source>
        <dbReference type="EMBL" id="ANQ08337.1"/>
    </source>
</evidence>
<feature type="compositionally biased region" description="Basic and acidic residues" evidence="1">
    <location>
        <begin position="548"/>
        <end position="568"/>
    </location>
</feature>
<protein>
    <submittedName>
        <fullName evidence="3">SICA antigen</fullName>
    </submittedName>
</protein>
<dbReference type="InterPro" id="IPR024285">
    <property type="entry name" value="SICA_extracell_b"/>
</dbReference>
<dbReference type="GeneID" id="30909071"/>
<feature type="compositionally biased region" description="Basic and acidic residues" evidence="1">
    <location>
        <begin position="620"/>
        <end position="639"/>
    </location>
</feature>
<evidence type="ECO:0000256" key="1">
    <source>
        <dbReference type="SAM" id="MobiDB-lite"/>
    </source>
</evidence>
<dbReference type="AlphaFoldDB" id="A0A1B1E0G1"/>
<dbReference type="OrthoDB" id="6133115at2759"/>
<dbReference type="VEuPathDB" id="PlasmoDB:PCOAH_00023430"/>
<feature type="compositionally biased region" description="Basic and acidic residues" evidence="1">
    <location>
        <begin position="515"/>
        <end position="531"/>
    </location>
</feature>
<reference evidence="4" key="1">
    <citation type="submission" date="2016-06" db="EMBL/GenBank/DDBJ databases">
        <title>First high quality genome sequence of Plasmodium coatneyi using continuous long reads from single molecule, real-time sequencing.</title>
        <authorList>
            <person name="Chien J.-T."/>
            <person name="Pakala S.B."/>
            <person name="Geraldo J.A."/>
            <person name="Lapp S.A."/>
            <person name="Barnwell J.W."/>
            <person name="Kissinger J.C."/>
            <person name="Galinski M.R."/>
            <person name="Humphrey J.C."/>
        </authorList>
    </citation>
    <scope>NUCLEOTIDE SEQUENCE [LARGE SCALE GENOMIC DNA]</scope>
    <source>
        <strain evidence="4">Hackeri</strain>
    </source>
</reference>
<gene>
    <name evidence="3" type="ORF">PCOAH_00023430</name>
</gene>
<organism evidence="3 4">
    <name type="scientific">Plasmodium coatneyi</name>
    <dbReference type="NCBI Taxonomy" id="208452"/>
    <lineage>
        <taxon>Eukaryota</taxon>
        <taxon>Sar</taxon>
        <taxon>Alveolata</taxon>
        <taxon>Apicomplexa</taxon>
        <taxon>Aconoidasida</taxon>
        <taxon>Haemosporida</taxon>
        <taxon>Plasmodiidae</taxon>
        <taxon>Plasmodium</taxon>
    </lineage>
</organism>
<dbReference type="EMBL" id="CP016247">
    <property type="protein sequence ID" value="ANQ08337.1"/>
    <property type="molecule type" value="Genomic_DNA"/>
</dbReference>
<dbReference type="Pfam" id="PF12878">
    <property type="entry name" value="SICA_beta"/>
    <property type="match status" value="1"/>
</dbReference>
<feature type="compositionally biased region" description="Acidic residues" evidence="1">
    <location>
        <begin position="485"/>
        <end position="498"/>
    </location>
</feature>
<evidence type="ECO:0000313" key="4">
    <source>
        <dbReference type="Proteomes" id="UP000092716"/>
    </source>
</evidence>
<feature type="domain" description="Schizont-infected cell agglutination extracellular beta" evidence="2">
    <location>
        <begin position="85"/>
        <end position="248"/>
    </location>
</feature>
<feature type="region of interest" description="Disordered" evidence="1">
    <location>
        <begin position="515"/>
        <end position="639"/>
    </location>
</feature>
<dbReference type="RefSeq" id="XP_019915032.1">
    <property type="nucleotide sequence ID" value="XM_020059150.1"/>
</dbReference>
<feature type="region of interest" description="Disordered" evidence="1">
    <location>
        <begin position="1"/>
        <end position="41"/>
    </location>
</feature>
<feature type="compositionally biased region" description="Basic and acidic residues" evidence="1">
    <location>
        <begin position="1"/>
        <end position="23"/>
    </location>
</feature>
<name>A0A1B1E0G1_9APIC</name>
<dbReference type="KEGG" id="pcot:PCOAH_00023430"/>